<keyword evidence="4" id="KW-1185">Reference proteome</keyword>
<sequence>MEALERRMEELTGRLDGQQTQLDEVVTQLNGQKSQQDETTATVNDLTERLSAIAINMEKHTIANIAMSLSDGAERPASLWNLSISGQSAGRSGFWDRRLARPARPADTGGRESPPADWAPAGSVAGWLSRSALVTADGMDPAGEGSQASDQLGRKRASITIAMPSCGT</sequence>
<protein>
    <submittedName>
        <fullName evidence="3">Uncharacterized protein</fullName>
    </submittedName>
</protein>
<dbReference type="Proteomes" id="UP000440578">
    <property type="component" value="Unassembled WGS sequence"/>
</dbReference>
<evidence type="ECO:0000313" key="4">
    <source>
        <dbReference type="Proteomes" id="UP000440578"/>
    </source>
</evidence>
<comment type="caution">
    <text evidence="3">The sequence shown here is derived from an EMBL/GenBank/DDBJ whole genome shotgun (WGS) entry which is preliminary data.</text>
</comment>
<name>A0A6A4WCQ9_AMPAM</name>
<evidence type="ECO:0000256" key="2">
    <source>
        <dbReference type="SAM" id="MobiDB-lite"/>
    </source>
</evidence>
<gene>
    <name evidence="3" type="ORF">FJT64_024294</name>
</gene>
<feature type="region of interest" description="Disordered" evidence="2">
    <location>
        <begin position="102"/>
        <end position="122"/>
    </location>
</feature>
<organism evidence="3 4">
    <name type="scientific">Amphibalanus amphitrite</name>
    <name type="common">Striped barnacle</name>
    <name type="synonym">Balanus amphitrite</name>
    <dbReference type="NCBI Taxonomy" id="1232801"/>
    <lineage>
        <taxon>Eukaryota</taxon>
        <taxon>Metazoa</taxon>
        <taxon>Ecdysozoa</taxon>
        <taxon>Arthropoda</taxon>
        <taxon>Crustacea</taxon>
        <taxon>Multicrustacea</taxon>
        <taxon>Cirripedia</taxon>
        <taxon>Thoracica</taxon>
        <taxon>Thoracicalcarea</taxon>
        <taxon>Balanomorpha</taxon>
        <taxon>Balanoidea</taxon>
        <taxon>Balanidae</taxon>
        <taxon>Amphibalaninae</taxon>
        <taxon>Amphibalanus</taxon>
    </lineage>
</organism>
<proteinExistence type="predicted"/>
<evidence type="ECO:0000313" key="3">
    <source>
        <dbReference type="EMBL" id="KAF0303783.1"/>
    </source>
</evidence>
<dbReference type="AlphaFoldDB" id="A0A6A4WCQ9"/>
<evidence type="ECO:0000256" key="1">
    <source>
        <dbReference type="SAM" id="Coils"/>
    </source>
</evidence>
<accession>A0A6A4WCQ9</accession>
<dbReference type="OrthoDB" id="7446186at2759"/>
<feature type="region of interest" description="Disordered" evidence="2">
    <location>
        <begin position="136"/>
        <end position="168"/>
    </location>
</feature>
<keyword evidence="1" id="KW-0175">Coiled coil</keyword>
<reference evidence="3 4" key="1">
    <citation type="submission" date="2019-07" db="EMBL/GenBank/DDBJ databases">
        <title>Draft genome assembly of a fouling barnacle, Amphibalanus amphitrite (Darwin, 1854): The first reference genome for Thecostraca.</title>
        <authorList>
            <person name="Kim W."/>
        </authorList>
    </citation>
    <scope>NUCLEOTIDE SEQUENCE [LARGE SCALE GENOMIC DNA]</scope>
    <source>
        <strain evidence="3">SNU_AA5</strain>
        <tissue evidence="3">Soma without cirri and trophi</tissue>
    </source>
</reference>
<dbReference type="EMBL" id="VIIS01000915">
    <property type="protein sequence ID" value="KAF0303783.1"/>
    <property type="molecule type" value="Genomic_DNA"/>
</dbReference>
<feature type="coiled-coil region" evidence="1">
    <location>
        <begin position="1"/>
        <end position="28"/>
    </location>
</feature>